<dbReference type="GeneID" id="80019511"/>
<keyword evidence="3" id="KW-1185">Reference proteome</keyword>
<evidence type="ECO:0000256" key="1">
    <source>
        <dbReference type="SAM" id="Phobius"/>
    </source>
</evidence>
<feature type="transmembrane region" description="Helical" evidence="1">
    <location>
        <begin position="27"/>
        <end position="54"/>
    </location>
</feature>
<dbReference type="EMBL" id="MN234170">
    <property type="protein sequence ID" value="QFG08886.1"/>
    <property type="molecule type" value="Genomic_DNA"/>
</dbReference>
<organism evidence="2 3">
    <name type="scientific">Mycobacterium phage MalagasyRose</name>
    <dbReference type="NCBI Taxonomy" id="2599870"/>
    <lineage>
        <taxon>Viruses</taxon>
        <taxon>Duplodnaviria</taxon>
        <taxon>Heunggongvirae</taxon>
        <taxon>Uroviricota</taxon>
        <taxon>Caudoviricetes</taxon>
        <taxon>Malagasyrosevirus</taxon>
        <taxon>Malagasyrosevirus malagasyrose</taxon>
    </lineage>
</organism>
<dbReference type="KEGG" id="vg:80019511"/>
<proteinExistence type="predicted"/>
<dbReference type="RefSeq" id="YP_010754908.1">
    <property type="nucleotide sequence ID" value="NC_073465.1"/>
</dbReference>
<keyword evidence="1" id="KW-0812">Transmembrane</keyword>
<keyword evidence="1" id="KW-0472">Membrane</keyword>
<sequence>MHAVPPMAAYAPDARYVMEVVVMPPGFWWGLLALPIGAAGVAAAVAAIAAAIWASAKFSVDEYKLWPHRTADYNRAPITAVVALAKSVHYLWVPGWHIAICRTTMPTVVDAADRERHHKVQRAVDDALREVRTDARG</sequence>
<name>A0A5J6TDI1_9CAUD</name>
<keyword evidence="1" id="KW-1133">Transmembrane helix</keyword>
<protein>
    <submittedName>
        <fullName evidence="2">Uncharacterized protein</fullName>
    </submittedName>
</protein>
<reference evidence="2 3" key="1">
    <citation type="submission" date="2019-07" db="EMBL/GenBank/DDBJ databases">
        <authorList>
            <person name="Garlena R.A."/>
            <person name="Russell D.A."/>
            <person name="Pope W.H."/>
            <person name="Jacobs-Sera D."/>
            <person name="Hatfull G.F."/>
        </authorList>
    </citation>
    <scope>NUCLEOTIDE SEQUENCE [LARGE SCALE GENOMIC DNA]</scope>
</reference>
<evidence type="ECO:0000313" key="2">
    <source>
        <dbReference type="EMBL" id="QFG08886.1"/>
    </source>
</evidence>
<accession>A0A5J6TDI1</accession>
<evidence type="ECO:0000313" key="3">
    <source>
        <dbReference type="Proteomes" id="UP000326279"/>
    </source>
</evidence>
<gene>
    <name evidence="2" type="primary">36</name>
    <name evidence="2" type="ORF">PBI_MALAGASYROSE_36</name>
</gene>
<dbReference type="Proteomes" id="UP000326279">
    <property type="component" value="Segment"/>
</dbReference>